<dbReference type="EMBL" id="JACCKA010000001">
    <property type="protein sequence ID" value="NZA24770.1"/>
    <property type="molecule type" value="Genomic_DNA"/>
</dbReference>
<evidence type="ECO:0000313" key="1">
    <source>
        <dbReference type="EMBL" id="NZA24770.1"/>
    </source>
</evidence>
<proteinExistence type="predicted"/>
<dbReference type="PROSITE" id="PS51257">
    <property type="entry name" value="PROKAR_LIPOPROTEIN"/>
    <property type="match status" value="1"/>
</dbReference>
<organism evidence="1 2">
    <name type="scientific">Luteimonas salinisoli</name>
    <dbReference type="NCBI Taxonomy" id="2752307"/>
    <lineage>
        <taxon>Bacteria</taxon>
        <taxon>Pseudomonadati</taxon>
        <taxon>Pseudomonadota</taxon>
        <taxon>Gammaproteobacteria</taxon>
        <taxon>Lysobacterales</taxon>
        <taxon>Lysobacteraceae</taxon>
        <taxon>Luteimonas</taxon>
    </lineage>
</organism>
<dbReference type="RefSeq" id="WP_180676581.1">
    <property type="nucleotide sequence ID" value="NZ_JACCKA010000001.1"/>
</dbReference>
<accession>A0A853J7W5</accession>
<protein>
    <submittedName>
        <fullName evidence="1">Uncharacterized protein</fullName>
    </submittedName>
</protein>
<comment type="caution">
    <text evidence="1">The sequence shown here is derived from an EMBL/GenBank/DDBJ whole genome shotgun (WGS) entry which is preliminary data.</text>
</comment>
<reference evidence="1 2" key="1">
    <citation type="submission" date="2020-07" db="EMBL/GenBank/DDBJ databases">
        <title>Luteimonas sp. SJ-92.</title>
        <authorList>
            <person name="Huang X.-X."/>
            <person name="Xu L."/>
            <person name="Sun J.-Q."/>
        </authorList>
    </citation>
    <scope>NUCLEOTIDE SEQUENCE [LARGE SCALE GENOMIC DNA]</scope>
    <source>
        <strain evidence="1 2">SJ-92</strain>
    </source>
</reference>
<sequence>MKRATLILAYALPILASGCEARQRMLDMPIQDQGGLPCFGVADTREARRHPIKLGAMVVSELDASENVVREVWSLAGRLPPVMLDPAQCLPYGAQPEGAEALVEAAPVQPGTRYSAFINAYIQDGANWSNRSYLGAFCLTEGPEGRQVHQIPSGSIADKARWAACRVDP</sequence>
<evidence type="ECO:0000313" key="2">
    <source>
        <dbReference type="Proteomes" id="UP000578091"/>
    </source>
</evidence>
<keyword evidence="2" id="KW-1185">Reference proteome</keyword>
<name>A0A853J7W5_9GAMM</name>
<dbReference type="AlphaFoldDB" id="A0A853J7W5"/>
<dbReference type="Proteomes" id="UP000578091">
    <property type="component" value="Unassembled WGS sequence"/>
</dbReference>
<gene>
    <name evidence="1" type="ORF">H0E84_00070</name>
</gene>